<dbReference type="Pfam" id="PF18130">
    <property type="entry name" value="ATPgrasp_N"/>
    <property type="match status" value="1"/>
</dbReference>
<evidence type="ECO:0000313" key="11">
    <source>
        <dbReference type="EMBL" id="CAG8886915.1"/>
    </source>
</evidence>
<keyword evidence="5" id="KW-0350">Heme biosynthesis</keyword>
<dbReference type="GO" id="GO:0006783">
    <property type="term" value="P:heme biosynthetic process"/>
    <property type="evidence" value="ECO:0007669"/>
    <property type="project" value="UniProtKB-KW"/>
</dbReference>
<comment type="caution">
    <text evidence="11">The sequence shown here is derived from an EMBL/GenBank/DDBJ whole genome shotgun (WGS) entry which is preliminary data.</text>
</comment>
<dbReference type="SUPFAM" id="SSF54782">
    <property type="entry name" value="Porphobilinogen deaminase (hydroxymethylbilane synthase), C-terminal domain"/>
    <property type="match status" value="1"/>
</dbReference>
<dbReference type="PROSITE" id="PS50975">
    <property type="entry name" value="ATP_GRASP"/>
    <property type="match status" value="1"/>
</dbReference>
<dbReference type="Gene3D" id="3.30.470.20">
    <property type="entry name" value="ATP-grasp fold, B domain"/>
    <property type="match status" value="1"/>
</dbReference>
<evidence type="ECO:0000256" key="7">
    <source>
        <dbReference type="ARBA" id="ARBA00023444"/>
    </source>
</evidence>
<dbReference type="InterPro" id="IPR022417">
    <property type="entry name" value="Porphobilin_deaminase_N"/>
</dbReference>
<evidence type="ECO:0000256" key="8">
    <source>
        <dbReference type="ARBA" id="ARBA00030685"/>
    </source>
</evidence>
<dbReference type="InterPro" id="IPR011761">
    <property type="entry name" value="ATP-grasp"/>
</dbReference>
<dbReference type="Proteomes" id="UP001154252">
    <property type="component" value="Unassembled WGS sequence"/>
</dbReference>
<evidence type="ECO:0000256" key="9">
    <source>
        <dbReference type="PROSITE-ProRule" id="PRU00409"/>
    </source>
</evidence>
<dbReference type="PRINTS" id="PR00151">
    <property type="entry name" value="PORPHBDMNASE"/>
</dbReference>
<keyword evidence="9" id="KW-0067">ATP-binding</keyword>
<dbReference type="GO" id="GO:0005524">
    <property type="term" value="F:ATP binding"/>
    <property type="evidence" value="ECO:0007669"/>
    <property type="project" value="UniProtKB-UniRule"/>
</dbReference>
<dbReference type="InterPro" id="IPR022418">
    <property type="entry name" value="Porphobilinogen_deaminase_C"/>
</dbReference>
<dbReference type="InterPro" id="IPR000860">
    <property type="entry name" value="HemC"/>
</dbReference>
<keyword evidence="6" id="KW-0627">Porphyrin biosynthesis</keyword>
<sequence length="586" mass="63735">MLNQTLDSPTTFEIAAGSVLGDAHKETPFILLSKQTGGSDIGKSLWTNGLELNLVAGKVQFLVHSLKDMPTTLPPRCLLGAVPEREDCSDAVIMRSDSDFTSIDQLPPGSKVGSSSSRRRALVRRNWPHLEVVECRGNVDTRLAKLDAPSSPFSCILLATAGLSRLGLDHRITQRLDPSVFPYAVGQGALGVEVSTDRPDILQLIQHVDHKPSRWRGMAERAMLRSLQGGCSSSIGVCSSFEPLKENESADKGQRGPGSGTLRLQATVIHIEGNSEIFAEDVSTVLCDDEAEQLGVSVADMLLEKGARDLLPKQSLYTEELSFSWLSAQEPKRKTLALVESGRRPPGRGGNGETVYSAAEALGIDMIVLDNPGHWLDGPRWGHWCKSFIPVECTEESDHVFTARIVKAIHAWGGHLDGLVTFCDHYKVPIAAAALQLGLPTYSPETFDLVTDKFKLSAKSIVREDHLEFPLIIKPSLIGFQSEGVYRVENLEQIKAGMQATDTERHGVEFVIEKYCDGPEVDANFVLCDGDILFFEASDEFPKGADVNGQSGSVDTFLELGNIIPSELPANEVAVVRDFSIKACCG</sequence>
<evidence type="ECO:0000256" key="5">
    <source>
        <dbReference type="ARBA" id="ARBA00023133"/>
    </source>
</evidence>
<dbReference type="PANTHER" id="PTHR11557:SF0">
    <property type="entry name" value="PORPHOBILINOGEN DEAMINASE"/>
    <property type="match status" value="1"/>
</dbReference>
<accession>A0A9W4K420</accession>
<dbReference type="Gene3D" id="3.40.190.10">
    <property type="entry name" value="Periplasmic binding protein-like II"/>
    <property type="match status" value="2"/>
</dbReference>
<dbReference type="EC" id="2.5.1.61" evidence="3"/>
<dbReference type="Gene3D" id="3.30.160.40">
    <property type="entry name" value="Porphobilinogen deaminase, C-terminal domain"/>
    <property type="match status" value="1"/>
</dbReference>
<dbReference type="FunFam" id="3.40.190.10:FF:000005">
    <property type="entry name" value="Porphobilinogen deaminase"/>
    <property type="match status" value="1"/>
</dbReference>
<evidence type="ECO:0000256" key="1">
    <source>
        <dbReference type="ARBA" id="ARBA00001916"/>
    </source>
</evidence>
<organism evidence="11 12">
    <name type="scientific">Penicillium egyptiacum</name>
    <dbReference type="NCBI Taxonomy" id="1303716"/>
    <lineage>
        <taxon>Eukaryota</taxon>
        <taxon>Fungi</taxon>
        <taxon>Dikarya</taxon>
        <taxon>Ascomycota</taxon>
        <taxon>Pezizomycotina</taxon>
        <taxon>Eurotiomycetes</taxon>
        <taxon>Eurotiomycetidae</taxon>
        <taxon>Eurotiales</taxon>
        <taxon>Aspergillaceae</taxon>
        <taxon>Penicillium</taxon>
    </lineage>
</organism>
<dbReference type="InterPro" id="IPR036803">
    <property type="entry name" value="Porphobilinogen_deaminase_C_sf"/>
</dbReference>
<evidence type="ECO:0000256" key="4">
    <source>
        <dbReference type="ARBA" id="ARBA00022679"/>
    </source>
</evidence>
<evidence type="ECO:0000256" key="2">
    <source>
        <dbReference type="ARBA" id="ARBA00005638"/>
    </source>
</evidence>
<dbReference type="GO" id="GO:0005737">
    <property type="term" value="C:cytoplasm"/>
    <property type="evidence" value="ECO:0007669"/>
    <property type="project" value="TreeGrafter"/>
</dbReference>
<comment type="pathway">
    <text evidence="7">Porphyrin-containing compound metabolism.</text>
</comment>
<dbReference type="GO" id="GO:0046872">
    <property type="term" value="F:metal ion binding"/>
    <property type="evidence" value="ECO:0007669"/>
    <property type="project" value="InterPro"/>
</dbReference>
<gene>
    <name evidence="11" type="ORF">PEGY_LOCUS915</name>
</gene>
<keyword evidence="4" id="KW-0808">Transferase</keyword>
<dbReference type="Pfam" id="PF03900">
    <property type="entry name" value="Porphobil_deamC"/>
    <property type="match status" value="1"/>
</dbReference>
<dbReference type="EMBL" id="CAJVRC010000836">
    <property type="protein sequence ID" value="CAG8886915.1"/>
    <property type="molecule type" value="Genomic_DNA"/>
</dbReference>
<keyword evidence="12" id="KW-1185">Reference proteome</keyword>
<dbReference type="AlphaFoldDB" id="A0A9W4K420"/>
<dbReference type="InterPro" id="IPR041472">
    <property type="entry name" value="BL00235/CARNS1_N"/>
</dbReference>
<dbReference type="NCBIfam" id="TIGR00212">
    <property type="entry name" value="hemC"/>
    <property type="match status" value="1"/>
</dbReference>
<dbReference type="OrthoDB" id="564646at2759"/>
<proteinExistence type="inferred from homology"/>
<evidence type="ECO:0000259" key="10">
    <source>
        <dbReference type="PROSITE" id="PS50975"/>
    </source>
</evidence>
<reference evidence="11" key="1">
    <citation type="submission" date="2021-07" db="EMBL/GenBank/DDBJ databases">
        <authorList>
            <person name="Branca A.L. A."/>
        </authorList>
    </citation>
    <scope>NUCLEOTIDE SEQUENCE</scope>
</reference>
<comment type="cofactor">
    <cofactor evidence="1">
        <name>dipyrromethane</name>
        <dbReference type="ChEBI" id="CHEBI:60342"/>
    </cofactor>
</comment>
<dbReference type="SUPFAM" id="SSF53850">
    <property type="entry name" value="Periplasmic binding protein-like II"/>
    <property type="match status" value="1"/>
</dbReference>
<evidence type="ECO:0000256" key="3">
    <source>
        <dbReference type="ARBA" id="ARBA00012655"/>
    </source>
</evidence>
<evidence type="ECO:0000313" key="12">
    <source>
        <dbReference type="Proteomes" id="UP001154252"/>
    </source>
</evidence>
<evidence type="ECO:0000256" key="6">
    <source>
        <dbReference type="ARBA" id="ARBA00023244"/>
    </source>
</evidence>
<dbReference type="Gene3D" id="3.40.50.20">
    <property type="match status" value="1"/>
</dbReference>
<protein>
    <recommendedName>
        <fullName evidence="3">hydroxymethylbilane synthase</fullName>
        <ecNumber evidence="3">2.5.1.61</ecNumber>
    </recommendedName>
    <alternativeName>
        <fullName evidence="8">Pre-uroporphyrinogen synthase</fullName>
    </alternativeName>
</protein>
<comment type="similarity">
    <text evidence="2">Belongs to the HMBS family.</text>
</comment>
<dbReference type="SUPFAM" id="SSF56059">
    <property type="entry name" value="Glutathione synthetase ATP-binding domain-like"/>
    <property type="match status" value="1"/>
</dbReference>
<feature type="domain" description="ATP-grasp" evidence="10">
    <location>
        <begin position="431"/>
        <end position="520"/>
    </location>
</feature>
<keyword evidence="9" id="KW-0547">Nucleotide-binding</keyword>
<dbReference type="Pfam" id="PF01379">
    <property type="entry name" value="Porphobil_deam"/>
    <property type="match status" value="1"/>
</dbReference>
<dbReference type="PANTHER" id="PTHR11557">
    <property type="entry name" value="PORPHOBILINOGEN DEAMINASE"/>
    <property type="match status" value="1"/>
</dbReference>
<name>A0A9W4K420_9EURO</name>
<dbReference type="GO" id="GO:0004418">
    <property type="term" value="F:hydroxymethylbilane synthase activity"/>
    <property type="evidence" value="ECO:0007669"/>
    <property type="project" value="UniProtKB-EC"/>
</dbReference>